<dbReference type="SUPFAM" id="SSF81593">
    <property type="entry name" value="Nucleotidyltransferase substrate binding subunit/domain"/>
    <property type="match status" value="1"/>
</dbReference>
<sequence>MDKLERLAFLRRVVDREIHHLNYSAGKMFSQPFTIESAEQLSSNEELAEQLEAFISRFCRLQDTVGDKLLPAWLDFLEEKTNVAIDNLDKAEKIGVLPSVDRWLELRQLRNQMIHEYIEDLNILVDALQTAHDNLDFLISVAEAINTDLDNRGLPR</sequence>
<reference evidence="1 2" key="1">
    <citation type="submission" date="2019-06" db="EMBL/GenBank/DDBJ databases">
        <title>A novel bacterium of genus Marinomonas, isolated from coastal sand.</title>
        <authorList>
            <person name="Huang H."/>
            <person name="Mo K."/>
            <person name="Hu Y."/>
        </authorList>
    </citation>
    <scope>NUCLEOTIDE SEQUENCE [LARGE SCALE GENOMIC DNA]</scope>
    <source>
        <strain evidence="1 2">HB171799</strain>
    </source>
</reference>
<dbReference type="AlphaFoldDB" id="A0A501X1L7"/>
<protein>
    <submittedName>
        <fullName evidence="1">Uncharacterized protein</fullName>
    </submittedName>
</protein>
<evidence type="ECO:0000313" key="1">
    <source>
        <dbReference type="EMBL" id="TPE54369.1"/>
    </source>
</evidence>
<gene>
    <name evidence="1" type="ORF">FJM67_04965</name>
</gene>
<organism evidence="1 2">
    <name type="scientific">Maribrevibacterium harenarium</name>
    <dbReference type="NCBI Taxonomy" id="2589817"/>
    <lineage>
        <taxon>Bacteria</taxon>
        <taxon>Pseudomonadati</taxon>
        <taxon>Pseudomonadota</taxon>
        <taxon>Gammaproteobacteria</taxon>
        <taxon>Oceanospirillales</taxon>
        <taxon>Oceanospirillaceae</taxon>
        <taxon>Maribrevibacterium</taxon>
    </lineage>
</organism>
<proteinExistence type="predicted"/>
<dbReference type="Gene3D" id="1.20.120.330">
    <property type="entry name" value="Nucleotidyltransferases domain 2"/>
    <property type="match status" value="1"/>
</dbReference>
<dbReference type="EMBL" id="VFRR01000006">
    <property type="protein sequence ID" value="TPE54369.1"/>
    <property type="molecule type" value="Genomic_DNA"/>
</dbReference>
<accession>A0A501X1L7</accession>
<comment type="caution">
    <text evidence="1">The sequence shown here is derived from an EMBL/GenBank/DDBJ whole genome shotgun (WGS) entry which is preliminary data.</text>
</comment>
<name>A0A501X1L7_9GAMM</name>
<keyword evidence="2" id="KW-1185">Reference proteome</keyword>
<dbReference type="OrthoDB" id="13547at2"/>
<evidence type="ECO:0000313" key="2">
    <source>
        <dbReference type="Proteomes" id="UP000315901"/>
    </source>
</evidence>
<dbReference type="Proteomes" id="UP000315901">
    <property type="component" value="Unassembled WGS sequence"/>
</dbReference>